<comment type="catalytic activity">
    <reaction evidence="1 14">
        <text>S-ubiquitinyl-[E2 ubiquitin-conjugating enzyme]-L-cysteine + [acceptor protein]-L-lysine = [E2 ubiquitin-conjugating enzyme]-L-cysteine + N(6)-ubiquitinyl-[acceptor protein]-L-lysine.</text>
        <dbReference type="EC" id="2.3.2.27"/>
    </reaction>
</comment>
<evidence type="ECO:0000256" key="6">
    <source>
        <dbReference type="ARBA" id="ARBA00022723"/>
    </source>
</evidence>
<keyword evidence="9 14" id="KW-0862">Zinc</keyword>
<comment type="pathway">
    <text evidence="3 14">Protein modification; protein ubiquitination.</text>
</comment>
<keyword evidence="7 13" id="KW-0863">Zinc-finger</keyword>
<keyword evidence="5 14" id="KW-0808">Transferase</keyword>
<dbReference type="InterPro" id="IPR013956">
    <property type="entry name" value="E3_ubiquit_lig_Bre1"/>
</dbReference>
<feature type="region of interest" description="Disordered" evidence="16">
    <location>
        <begin position="193"/>
        <end position="253"/>
    </location>
</feature>
<feature type="compositionally biased region" description="Polar residues" evidence="16">
    <location>
        <begin position="237"/>
        <end position="252"/>
    </location>
</feature>
<gene>
    <name evidence="18" type="ORF">BLNAU_2519</name>
</gene>
<evidence type="ECO:0000256" key="10">
    <source>
        <dbReference type="ARBA" id="ARBA00022853"/>
    </source>
</evidence>
<dbReference type="Proteomes" id="UP001281761">
    <property type="component" value="Unassembled WGS sequence"/>
</dbReference>
<feature type="coiled-coil region" evidence="15">
    <location>
        <begin position="255"/>
        <end position="336"/>
    </location>
</feature>
<dbReference type="SMART" id="SM00184">
    <property type="entry name" value="RING"/>
    <property type="match status" value="1"/>
</dbReference>
<feature type="coiled-coil region" evidence="15">
    <location>
        <begin position="421"/>
        <end position="448"/>
    </location>
</feature>
<accession>A0ABQ9YG03</accession>
<proteinExistence type="inferred from homology"/>
<sequence>MTSADAIDLNLLKEQNSRLAADWTIKKQEVQQSQKTITQLQTKINSLQSVISFQHNTLHYIQSSFQSLLQSIPGAAKNQSLADFPTIPLEKILSDTPDEQENVSNTRSLLANQRSELHTILQQLATFCTRIDQPTSMGDSHSTPQPLSQQLSHLFSTIESHVTLKSQLDSSLEQLREFEADKANLELQVHNLKRRAEMQPPKVSSPAPSPSPAPQKPSLPNHSQPSSPSQSPGPSGTDTNQPAQAARSNTEQLELDEMKAVLVTKDRQIEKLLNEKGKLQEQVSNLKAMEPVDEVIKKTKLYQALKTQFAQLTMERKQADEELQRQSKQIESLTHTFNHYKTSTANQIAHEQTTFTQKLVESEKIIGQLREKVQNLFEMIDLMKRGLSIAEHEKKLMSRAQRQALSQKKSEKEPDKEPGYVHILHVKINEQKERVKQLQNANDSLRTITWTLLTMLRNPLSEDLKEEQEVFEEGEVPEHPGETREDRMERTLIEIEKLENQVRAQQTLELKKEEAQWEFGRSQRLTPTQTQSPDDMDISVSPFEKVSMTEPLARRRSDSIDYSSQRGEKMMKTDETMLNQRSGSLAQPLNTPLPLPPSLTTAIHSYVSEMSREKRRSFEELSEQYAELEAKMAGFVSTATQKEEMYDKALKDQVKNNHRFNTLEETRQLLKEKCAHQAKLLEEKNEILAQLEEERKEEEERVKSLSSELTKMSELAQKSQVYMNDQEQKLSSLTDSMALKAAQVTELQQQLTLEREAKLRMEKEKVNTESEAMVLRQRLGGDPVDGSELAQKLDMYKKLLDCSVCHVRPKNVLITKCFHMFCKECIHDVIQSRSRKCPQCGEKFAQEEARTFYF</sequence>
<evidence type="ECO:0000256" key="3">
    <source>
        <dbReference type="ARBA" id="ARBA00004906"/>
    </source>
</evidence>
<dbReference type="CDD" id="cd16499">
    <property type="entry name" value="RING-HC_Bre1-like"/>
    <property type="match status" value="1"/>
</dbReference>
<feature type="compositionally biased region" description="Polar residues" evidence="16">
    <location>
        <begin position="523"/>
        <end position="533"/>
    </location>
</feature>
<name>A0ABQ9YG03_9EUKA</name>
<dbReference type="GO" id="GO:0061630">
    <property type="term" value="F:ubiquitin protein ligase activity"/>
    <property type="evidence" value="ECO:0007669"/>
    <property type="project" value="UniProtKB-EC"/>
</dbReference>
<comment type="caution">
    <text evidence="18">The sequence shown here is derived from an EMBL/GenBank/DDBJ whole genome shotgun (WGS) entry which is preliminary data.</text>
</comment>
<feature type="compositionally biased region" description="Low complexity" evidence="16">
    <location>
        <begin position="218"/>
        <end position="236"/>
    </location>
</feature>
<evidence type="ECO:0000256" key="14">
    <source>
        <dbReference type="RuleBase" id="RU365038"/>
    </source>
</evidence>
<keyword evidence="8 14" id="KW-0833">Ubl conjugation pathway</keyword>
<feature type="domain" description="RING-type" evidence="17">
    <location>
        <begin position="802"/>
        <end position="840"/>
    </location>
</feature>
<evidence type="ECO:0000256" key="16">
    <source>
        <dbReference type="SAM" id="MobiDB-lite"/>
    </source>
</evidence>
<organism evidence="18 19">
    <name type="scientific">Blattamonas nauphoetae</name>
    <dbReference type="NCBI Taxonomy" id="2049346"/>
    <lineage>
        <taxon>Eukaryota</taxon>
        <taxon>Metamonada</taxon>
        <taxon>Preaxostyla</taxon>
        <taxon>Oxymonadida</taxon>
        <taxon>Blattamonas</taxon>
    </lineage>
</organism>
<reference evidence="18 19" key="1">
    <citation type="journal article" date="2022" name="bioRxiv">
        <title>Genomics of Preaxostyla Flagellates Illuminates Evolutionary Transitions and the Path Towards Mitochondrial Loss.</title>
        <authorList>
            <person name="Novak L.V.F."/>
            <person name="Treitli S.C."/>
            <person name="Pyrih J."/>
            <person name="Halakuc P."/>
            <person name="Pipaliya S.V."/>
            <person name="Vacek V."/>
            <person name="Brzon O."/>
            <person name="Soukal P."/>
            <person name="Eme L."/>
            <person name="Dacks J.B."/>
            <person name="Karnkowska A."/>
            <person name="Elias M."/>
            <person name="Hampl V."/>
        </authorList>
    </citation>
    <scope>NUCLEOTIDE SEQUENCE [LARGE SCALE GENOMIC DNA]</scope>
    <source>
        <strain evidence="18">NAU3</strain>
        <tissue evidence="18">Gut</tissue>
    </source>
</reference>
<dbReference type="PANTHER" id="PTHR23163">
    <property type="entry name" value="RING FINGER PROTEIN-RELATED"/>
    <property type="match status" value="1"/>
</dbReference>
<evidence type="ECO:0000256" key="1">
    <source>
        <dbReference type="ARBA" id="ARBA00000900"/>
    </source>
</evidence>
<comment type="similarity">
    <text evidence="4 14">Belongs to the BRE1 family.</text>
</comment>
<evidence type="ECO:0000313" key="18">
    <source>
        <dbReference type="EMBL" id="KAK2962686.1"/>
    </source>
</evidence>
<feature type="region of interest" description="Disordered" evidence="16">
    <location>
        <begin position="519"/>
        <end position="539"/>
    </location>
</feature>
<evidence type="ECO:0000256" key="12">
    <source>
        <dbReference type="ARBA" id="ARBA00023242"/>
    </source>
</evidence>
<dbReference type="Gene3D" id="3.30.40.10">
    <property type="entry name" value="Zinc/RING finger domain, C3HC4 (zinc finger)"/>
    <property type="match status" value="1"/>
</dbReference>
<protein>
    <recommendedName>
        <fullName evidence="14">E3 ubiquitin protein ligase</fullName>
        <ecNumber evidence="14">2.3.2.27</ecNumber>
    </recommendedName>
</protein>
<evidence type="ECO:0000256" key="11">
    <source>
        <dbReference type="ARBA" id="ARBA00023054"/>
    </source>
</evidence>
<evidence type="ECO:0000256" key="9">
    <source>
        <dbReference type="ARBA" id="ARBA00022833"/>
    </source>
</evidence>
<dbReference type="PROSITE" id="PS00518">
    <property type="entry name" value="ZF_RING_1"/>
    <property type="match status" value="1"/>
</dbReference>
<feature type="coiled-coil region" evidence="15">
    <location>
        <begin position="674"/>
        <end position="715"/>
    </location>
</feature>
<dbReference type="Pfam" id="PF13920">
    <property type="entry name" value="zf-C3HC4_3"/>
    <property type="match status" value="1"/>
</dbReference>
<comment type="subcellular location">
    <subcellularLocation>
        <location evidence="2 14">Nucleus</location>
    </subcellularLocation>
</comment>
<dbReference type="EC" id="2.3.2.27" evidence="14"/>
<evidence type="ECO:0000256" key="7">
    <source>
        <dbReference type="ARBA" id="ARBA00022771"/>
    </source>
</evidence>
<evidence type="ECO:0000256" key="4">
    <source>
        <dbReference type="ARBA" id="ARBA00005555"/>
    </source>
</evidence>
<dbReference type="SUPFAM" id="SSF57850">
    <property type="entry name" value="RING/U-box"/>
    <property type="match status" value="1"/>
</dbReference>
<keyword evidence="6 14" id="KW-0479">Metal-binding</keyword>
<keyword evidence="11 14" id="KW-0175">Coiled coil</keyword>
<dbReference type="PROSITE" id="PS50089">
    <property type="entry name" value="ZF_RING_2"/>
    <property type="match status" value="1"/>
</dbReference>
<feature type="coiled-coil region" evidence="15">
    <location>
        <begin position="481"/>
        <end position="515"/>
    </location>
</feature>
<evidence type="ECO:0000256" key="2">
    <source>
        <dbReference type="ARBA" id="ARBA00004123"/>
    </source>
</evidence>
<feature type="compositionally biased region" description="Pro residues" evidence="16">
    <location>
        <begin position="207"/>
        <end position="217"/>
    </location>
</feature>
<dbReference type="InterPro" id="IPR013083">
    <property type="entry name" value="Znf_RING/FYVE/PHD"/>
</dbReference>
<evidence type="ECO:0000256" key="13">
    <source>
        <dbReference type="PROSITE-ProRule" id="PRU00175"/>
    </source>
</evidence>
<dbReference type="InterPro" id="IPR001841">
    <property type="entry name" value="Znf_RING"/>
</dbReference>
<evidence type="ECO:0000256" key="15">
    <source>
        <dbReference type="SAM" id="Coils"/>
    </source>
</evidence>
<evidence type="ECO:0000259" key="17">
    <source>
        <dbReference type="PROSITE" id="PS50089"/>
    </source>
</evidence>
<feature type="coiled-coil region" evidence="15">
    <location>
        <begin position="611"/>
        <end position="638"/>
    </location>
</feature>
<keyword evidence="19" id="KW-1185">Reference proteome</keyword>
<dbReference type="InterPro" id="IPR017907">
    <property type="entry name" value="Znf_RING_CS"/>
</dbReference>
<keyword evidence="18" id="KW-0012">Acyltransferase</keyword>
<evidence type="ECO:0000256" key="5">
    <source>
        <dbReference type="ARBA" id="ARBA00022679"/>
    </source>
</evidence>
<dbReference type="EMBL" id="JARBJD010000010">
    <property type="protein sequence ID" value="KAK2962686.1"/>
    <property type="molecule type" value="Genomic_DNA"/>
</dbReference>
<keyword evidence="10 14" id="KW-0156">Chromatin regulator</keyword>
<evidence type="ECO:0000256" key="8">
    <source>
        <dbReference type="ARBA" id="ARBA00022786"/>
    </source>
</evidence>
<dbReference type="PANTHER" id="PTHR23163:SF0">
    <property type="entry name" value="E3 UBIQUITIN-PROTEIN LIGASE BRE1"/>
    <property type="match status" value="1"/>
</dbReference>
<evidence type="ECO:0000313" key="19">
    <source>
        <dbReference type="Proteomes" id="UP001281761"/>
    </source>
</evidence>
<keyword evidence="12 14" id="KW-0539">Nucleus</keyword>